<organism evidence="5 6">
    <name type="scientific">Heyndrickxia coagulans</name>
    <name type="common">Weizmannia coagulans</name>
    <dbReference type="NCBI Taxonomy" id="1398"/>
    <lineage>
        <taxon>Bacteria</taxon>
        <taxon>Bacillati</taxon>
        <taxon>Bacillota</taxon>
        <taxon>Bacilli</taxon>
        <taxon>Bacillales</taxon>
        <taxon>Bacillaceae</taxon>
        <taxon>Heyndrickxia</taxon>
    </lineage>
</organism>
<dbReference type="InterPro" id="IPR023772">
    <property type="entry name" value="DNA-bd_HTH_TetR-type_CS"/>
</dbReference>
<dbReference type="PROSITE" id="PS50977">
    <property type="entry name" value="HTH_TETR_2"/>
    <property type="match status" value="1"/>
</dbReference>
<keyword evidence="1" id="KW-0678">Repressor</keyword>
<proteinExistence type="predicted"/>
<sequence length="203" mass="23478">MVKKREGVAMADRKKLIVEAAAKSFSEFGYKATTMDHVARRAGVGKGTIYTFFKNKEELLQYIMESLIAEMKHSAEEAIDARYSFHENVHHVLYQLLEFRFKHQLAIKLYEEVNLGTPEVVDALHHVEESILNYISQYIGEAVQKGDIYPCDPKLTAFIMFKMYIALIFDWEKNHPPLSKEEISKLFELYFFKGLSAESHVCS</sequence>
<evidence type="ECO:0000256" key="1">
    <source>
        <dbReference type="ARBA" id="ARBA00022491"/>
    </source>
</evidence>
<evidence type="ECO:0000256" key="3">
    <source>
        <dbReference type="PROSITE-ProRule" id="PRU00335"/>
    </source>
</evidence>
<dbReference type="GO" id="GO:0003677">
    <property type="term" value="F:DNA binding"/>
    <property type="evidence" value="ECO:0007669"/>
    <property type="project" value="UniProtKB-UniRule"/>
</dbReference>
<evidence type="ECO:0000256" key="2">
    <source>
        <dbReference type="ARBA" id="ARBA00023125"/>
    </source>
</evidence>
<evidence type="ECO:0000259" key="4">
    <source>
        <dbReference type="PROSITE" id="PS50977"/>
    </source>
</evidence>
<feature type="domain" description="HTH tetR-type" evidence="4">
    <location>
        <begin position="11"/>
        <end position="71"/>
    </location>
</feature>
<dbReference type="SUPFAM" id="SSF48498">
    <property type="entry name" value="Tetracyclin repressor-like, C-terminal domain"/>
    <property type="match status" value="1"/>
</dbReference>
<dbReference type="PANTHER" id="PTHR43479">
    <property type="entry name" value="ACREF/ENVCD OPERON REPRESSOR-RELATED"/>
    <property type="match status" value="1"/>
</dbReference>
<dbReference type="Gene3D" id="1.10.357.10">
    <property type="entry name" value="Tetracycline Repressor, domain 2"/>
    <property type="match status" value="1"/>
</dbReference>
<dbReference type="InterPro" id="IPR001647">
    <property type="entry name" value="HTH_TetR"/>
</dbReference>
<dbReference type="PRINTS" id="PR00455">
    <property type="entry name" value="HTHTETR"/>
</dbReference>
<dbReference type="EMBL" id="LRPN01000021">
    <property type="protein sequence ID" value="KWZ85087.1"/>
    <property type="molecule type" value="Genomic_DNA"/>
</dbReference>
<dbReference type="Proteomes" id="UP000070376">
    <property type="component" value="Unassembled WGS sequence"/>
</dbReference>
<dbReference type="PROSITE" id="PS01081">
    <property type="entry name" value="HTH_TETR_1"/>
    <property type="match status" value="1"/>
</dbReference>
<dbReference type="Pfam" id="PF00440">
    <property type="entry name" value="TetR_N"/>
    <property type="match status" value="1"/>
</dbReference>
<feature type="DNA-binding region" description="H-T-H motif" evidence="3">
    <location>
        <begin position="34"/>
        <end position="53"/>
    </location>
</feature>
<dbReference type="InterPro" id="IPR050624">
    <property type="entry name" value="HTH-type_Tx_Regulator"/>
</dbReference>
<dbReference type="InterPro" id="IPR036271">
    <property type="entry name" value="Tet_transcr_reg_TetR-rel_C_sf"/>
</dbReference>
<dbReference type="InterPro" id="IPR009057">
    <property type="entry name" value="Homeodomain-like_sf"/>
</dbReference>
<accession>A0A133L020</accession>
<dbReference type="AlphaFoldDB" id="A0A133L020"/>
<evidence type="ECO:0000313" key="5">
    <source>
        <dbReference type="EMBL" id="KWZ85087.1"/>
    </source>
</evidence>
<dbReference type="PATRIC" id="fig|1398.22.peg.604"/>
<name>A0A133L020_HEYCO</name>
<keyword evidence="2 3" id="KW-0238">DNA-binding</keyword>
<comment type="caution">
    <text evidence="5">The sequence shown here is derived from an EMBL/GenBank/DDBJ whole genome shotgun (WGS) entry which is preliminary data.</text>
</comment>
<dbReference type="PANTHER" id="PTHR43479:SF11">
    <property type="entry name" value="ACREF_ENVCD OPERON REPRESSOR-RELATED"/>
    <property type="match status" value="1"/>
</dbReference>
<evidence type="ECO:0000313" key="6">
    <source>
        <dbReference type="Proteomes" id="UP000070376"/>
    </source>
</evidence>
<reference evidence="6" key="1">
    <citation type="submission" date="2016-01" db="EMBL/GenBank/DDBJ databases">
        <authorList>
            <person name="Mitreva M."/>
            <person name="Pepin K.H."/>
            <person name="Mihindukulasuriya K.A."/>
            <person name="Fulton R."/>
            <person name="Fronick C."/>
            <person name="O'Laughlin M."/>
            <person name="Miner T."/>
            <person name="Herter B."/>
            <person name="Rosa B.A."/>
            <person name="Cordes M."/>
            <person name="Tomlinson C."/>
            <person name="Wollam A."/>
            <person name="Palsikar V.B."/>
            <person name="Mardis E.R."/>
            <person name="Wilson R.K."/>
        </authorList>
    </citation>
    <scope>NUCLEOTIDE SEQUENCE [LARGE SCALE GENOMIC DNA]</scope>
    <source>
        <strain evidence="6">GED7749B</strain>
    </source>
</reference>
<dbReference type="SUPFAM" id="SSF46689">
    <property type="entry name" value="Homeodomain-like"/>
    <property type="match status" value="1"/>
</dbReference>
<protein>
    <submittedName>
        <fullName evidence="5">Transcriptional regulator, TetR family</fullName>
    </submittedName>
</protein>
<gene>
    <name evidence="5" type="ORF">HMPREF3213_00606</name>
</gene>